<keyword evidence="2" id="KW-0732">Signal</keyword>
<evidence type="ECO:0000313" key="4">
    <source>
        <dbReference type="RefSeq" id="XP_047739174.1"/>
    </source>
</evidence>
<dbReference type="GeneID" id="108668087"/>
<evidence type="ECO:0000256" key="1">
    <source>
        <dbReference type="SAM" id="MobiDB-lite"/>
    </source>
</evidence>
<organism evidence="3 4">
    <name type="scientific">Hyalella azteca</name>
    <name type="common">Amphipod</name>
    <dbReference type="NCBI Taxonomy" id="294128"/>
    <lineage>
        <taxon>Eukaryota</taxon>
        <taxon>Metazoa</taxon>
        <taxon>Ecdysozoa</taxon>
        <taxon>Arthropoda</taxon>
        <taxon>Crustacea</taxon>
        <taxon>Multicrustacea</taxon>
        <taxon>Malacostraca</taxon>
        <taxon>Eumalacostraca</taxon>
        <taxon>Peracarida</taxon>
        <taxon>Amphipoda</taxon>
        <taxon>Senticaudata</taxon>
        <taxon>Talitrida</taxon>
        <taxon>Talitroidea</taxon>
        <taxon>Hyalellidae</taxon>
        <taxon>Hyalella</taxon>
    </lineage>
</organism>
<feature type="chain" id="PRO_5037248620" evidence="2">
    <location>
        <begin position="21"/>
        <end position="234"/>
    </location>
</feature>
<accession>A0A979FSU8</accession>
<evidence type="ECO:0000256" key="2">
    <source>
        <dbReference type="SAM" id="SignalP"/>
    </source>
</evidence>
<evidence type="ECO:0000313" key="3">
    <source>
        <dbReference type="Proteomes" id="UP000694843"/>
    </source>
</evidence>
<dbReference type="KEGG" id="hazt:108668087"/>
<dbReference type="RefSeq" id="XP_047739174.1">
    <property type="nucleotide sequence ID" value="XM_047883218.1"/>
</dbReference>
<name>A0A979FSU8_HYAAZ</name>
<protein>
    <submittedName>
        <fullName evidence="4">Uncharacterized protein LOC108668087</fullName>
    </submittedName>
</protein>
<reference evidence="4" key="1">
    <citation type="submission" date="2025-08" db="UniProtKB">
        <authorList>
            <consortium name="RefSeq"/>
        </authorList>
    </citation>
    <scope>IDENTIFICATION</scope>
    <source>
        <tissue evidence="4">Whole organism</tissue>
    </source>
</reference>
<sequence length="234" mass="26197">MANTLLLALSLAVAVAMTSSFPAGHVISKRAVLLDDDFAEAPRRSDDNDWAGDSVEEWALEDADDMEVEEVPDNEGSATNFISRLARRLFGGGGAGRRRRRPARSQLARFTSPRQARAPPPAHLGQHFPNDRPPRQLQVGRPPQRGPLGHRHNRPPHHNRRPRPLLGLASGGANRRPRYRHVNPHMDQYADAGDLDDVNYDDDYYEEQNVIPRRPRGGKSPLVIQVVDDRISKK</sequence>
<dbReference type="AlphaFoldDB" id="A0A979FSU8"/>
<dbReference type="Proteomes" id="UP000694843">
    <property type="component" value="Unplaced"/>
</dbReference>
<proteinExistence type="predicted"/>
<gene>
    <name evidence="4" type="primary">LOC108668087</name>
</gene>
<feature type="signal peptide" evidence="2">
    <location>
        <begin position="1"/>
        <end position="20"/>
    </location>
</feature>
<feature type="region of interest" description="Disordered" evidence="1">
    <location>
        <begin position="92"/>
        <end position="200"/>
    </location>
</feature>
<feature type="compositionally biased region" description="Basic residues" evidence="1">
    <location>
        <begin position="148"/>
        <end position="163"/>
    </location>
</feature>
<keyword evidence="3" id="KW-1185">Reference proteome</keyword>